<dbReference type="EMBL" id="CP136898">
    <property type="protein sequence ID" value="WOL19877.1"/>
    <property type="molecule type" value="Genomic_DNA"/>
</dbReference>
<sequence length="261" mass="29692">MASAFRDFYVGLLGSNVSPLLRPRWSALYQSSHIEPLPLDTPFTMAKVYDVIKNAKHYKSPGPDGLTMEFYLRFSIGDQVLNILLELQSKPELMNHNNKAFIVLIPKSPEANTISNFRPISLENNIIKLFSKLLANRLAPFIPSLCFELCSGLKLNTLKTKVIHIGCNSEKVTMAANIFGCSEAARDMDPSELVQGWNISFRYFVPTTLIDNLIYDLEPLLFNSEPDLILWKWSANDDYSTRTFYCILNYRGIRDPKAPFL</sequence>
<dbReference type="PANTHER" id="PTHR19446">
    <property type="entry name" value="REVERSE TRANSCRIPTASES"/>
    <property type="match status" value="1"/>
</dbReference>
<proteinExistence type="predicted"/>
<accession>A0AAQ3LA72</accession>
<dbReference type="Proteomes" id="UP001327560">
    <property type="component" value="Chromosome 9"/>
</dbReference>
<reference evidence="1 2" key="1">
    <citation type="submission" date="2023-10" db="EMBL/GenBank/DDBJ databases">
        <title>Chromosome-scale genome assembly provides insights into flower coloration mechanisms of Canna indica.</title>
        <authorList>
            <person name="Li C."/>
        </authorList>
    </citation>
    <scope>NUCLEOTIDE SEQUENCE [LARGE SCALE GENOMIC DNA]</scope>
    <source>
        <tissue evidence="1">Flower</tissue>
    </source>
</reference>
<protein>
    <submittedName>
        <fullName evidence="1">Uncharacterized protein</fullName>
    </submittedName>
</protein>
<gene>
    <name evidence="1" type="ORF">Cni_G28679</name>
</gene>
<keyword evidence="2" id="KW-1185">Reference proteome</keyword>
<evidence type="ECO:0000313" key="1">
    <source>
        <dbReference type="EMBL" id="WOL19877.1"/>
    </source>
</evidence>
<dbReference type="AlphaFoldDB" id="A0AAQ3LA72"/>
<organism evidence="1 2">
    <name type="scientific">Canna indica</name>
    <name type="common">Indian-shot</name>
    <dbReference type="NCBI Taxonomy" id="4628"/>
    <lineage>
        <taxon>Eukaryota</taxon>
        <taxon>Viridiplantae</taxon>
        <taxon>Streptophyta</taxon>
        <taxon>Embryophyta</taxon>
        <taxon>Tracheophyta</taxon>
        <taxon>Spermatophyta</taxon>
        <taxon>Magnoliopsida</taxon>
        <taxon>Liliopsida</taxon>
        <taxon>Zingiberales</taxon>
        <taxon>Cannaceae</taxon>
        <taxon>Canna</taxon>
    </lineage>
</organism>
<name>A0AAQ3LA72_9LILI</name>
<evidence type="ECO:0000313" key="2">
    <source>
        <dbReference type="Proteomes" id="UP001327560"/>
    </source>
</evidence>